<evidence type="ECO:0000313" key="3">
    <source>
        <dbReference type="Proteomes" id="UP001595859"/>
    </source>
</evidence>
<dbReference type="NCBIfam" id="NF041390">
    <property type="entry name" value="TadE_Rv3655c"/>
    <property type="match status" value="1"/>
</dbReference>
<keyword evidence="3" id="KW-1185">Reference proteome</keyword>
<gene>
    <name evidence="2" type="ORF">ACFPCV_13175</name>
</gene>
<evidence type="ECO:0000313" key="2">
    <source>
        <dbReference type="EMBL" id="MFC4854459.1"/>
    </source>
</evidence>
<dbReference type="Proteomes" id="UP001595859">
    <property type="component" value="Unassembled WGS sequence"/>
</dbReference>
<keyword evidence="1" id="KW-0472">Membrane</keyword>
<keyword evidence="1" id="KW-1133">Transmembrane helix</keyword>
<dbReference type="EMBL" id="JBHSIS010000006">
    <property type="protein sequence ID" value="MFC4854459.1"/>
    <property type="molecule type" value="Genomic_DNA"/>
</dbReference>
<protein>
    <submittedName>
        <fullName evidence="2">TadE family type IV pilus minor pilin</fullName>
    </submittedName>
</protein>
<sequence length="120" mass="12517">MPAHRLARRRHRDRGGVTVEAAIAMSAFALVLAMTLGGAMAVADQVRCLDAAREAARLTARGEQDRALAAAKRIAPQNAEVTITMNGEHIEVHVSAAPAGGLLPGVHLHAEAFAVREPGG</sequence>
<dbReference type="InterPro" id="IPR049790">
    <property type="entry name" value="Rv3655c/TadE"/>
</dbReference>
<name>A0ABV9S0J1_9PSEU</name>
<accession>A0ABV9S0J1</accession>
<comment type="caution">
    <text evidence="2">The sequence shown here is derived from an EMBL/GenBank/DDBJ whole genome shotgun (WGS) entry which is preliminary data.</text>
</comment>
<evidence type="ECO:0000256" key="1">
    <source>
        <dbReference type="SAM" id="Phobius"/>
    </source>
</evidence>
<keyword evidence="1" id="KW-0812">Transmembrane</keyword>
<proteinExistence type="predicted"/>
<reference evidence="3" key="1">
    <citation type="journal article" date="2019" name="Int. J. Syst. Evol. Microbiol.">
        <title>The Global Catalogue of Microorganisms (GCM) 10K type strain sequencing project: providing services to taxonomists for standard genome sequencing and annotation.</title>
        <authorList>
            <consortium name="The Broad Institute Genomics Platform"/>
            <consortium name="The Broad Institute Genome Sequencing Center for Infectious Disease"/>
            <person name="Wu L."/>
            <person name="Ma J."/>
        </authorList>
    </citation>
    <scope>NUCLEOTIDE SEQUENCE [LARGE SCALE GENOMIC DNA]</scope>
    <source>
        <strain evidence="3">ZS-22-S1</strain>
    </source>
</reference>
<feature type="transmembrane region" description="Helical" evidence="1">
    <location>
        <begin position="21"/>
        <end position="43"/>
    </location>
</feature>
<organism evidence="2 3">
    <name type="scientific">Actinophytocola glycyrrhizae</name>
    <dbReference type="NCBI Taxonomy" id="2044873"/>
    <lineage>
        <taxon>Bacteria</taxon>
        <taxon>Bacillati</taxon>
        <taxon>Actinomycetota</taxon>
        <taxon>Actinomycetes</taxon>
        <taxon>Pseudonocardiales</taxon>
        <taxon>Pseudonocardiaceae</taxon>
    </lineage>
</organism>
<dbReference type="RefSeq" id="WP_378056402.1">
    <property type="nucleotide sequence ID" value="NZ_JBHSIS010000006.1"/>
</dbReference>